<organism evidence="2 3">
    <name type="scientific">Microthlaspi erraticum</name>
    <dbReference type="NCBI Taxonomy" id="1685480"/>
    <lineage>
        <taxon>Eukaryota</taxon>
        <taxon>Viridiplantae</taxon>
        <taxon>Streptophyta</taxon>
        <taxon>Embryophyta</taxon>
        <taxon>Tracheophyta</taxon>
        <taxon>Spermatophyta</taxon>
        <taxon>Magnoliopsida</taxon>
        <taxon>eudicotyledons</taxon>
        <taxon>Gunneridae</taxon>
        <taxon>Pentapetalae</taxon>
        <taxon>rosids</taxon>
        <taxon>malvids</taxon>
        <taxon>Brassicales</taxon>
        <taxon>Brassicaceae</taxon>
        <taxon>Coluteocarpeae</taxon>
        <taxon>Microthlaspi</taxon>
    </lineage>
</organism>
<evidence type="ECO:0000313" key="2">
    <source>
        <dbReference type="EMBL" id="CAA7047594.1"/>
    </source>
</evidence>
<evidence type="ECO:0000313" key="3">
    <source>
        <dbReference type="Proteomes" id="UP000467841"/>
    </source>
</evidence>
<evidence type="ECO:0000256" key="1">
    <source>
        <dbReference type="SAM" id="MobiDB-lite"/>
    </source>
</evidence>
<sequence>MANGGIRADSSFSSRSLPERSVEASSEETSGRSESSSSSSSSIRVPSVVVRGTAQTWEVVPPSRKAVKGKRPGASIGGAMVSSTPLIRIPNPQTLETKRKGERLDLPPSKKSRTPHLAEAIPPVRHGMGKDKCIIPVMESS</sequence>
<dbReference type="AlphaFoldDB" id="A0A6D2K4D4"/>
<gene>
    <name evidence="2" type="ORF">MERR_LOCUS34829</name>
</gene>
<proteinExistence type="predicted"/>
<name>A0A6D2K4D4_9BRAS</name>
<feature type="region of interest" description="Disordered" evidence="1">
    <location>
        <begin position="103"/>
        <end position="141"/>
    </location>
</feature>
<feature type="region of interest" description="Disordered" evidence="1">
    <location>
        <begin position="63"/>
        <end position="84"/>
    </location>
</feature>
<comment type="caution">
    <text evidence="2">The sequence shown here is derived from an EMBL/GenBank/DDBJ whole genome shotgun (WGS) entry which is preliminary data.</text>
</comment>
<reference evidence="2" key="1">
    <citation type="submission" date="2020-01" db="EMBL/GenBank/DDBJ databases">
        <authorList>
            <person name="Mishra B."/>
        </authorList>
    </citation>
    <scope>NUCLEOTIDE SEQUENCE [LARGE SCALE GENOMIC DNA]</scope>
</reference>
<dbReference type="EMBL" id="CACVBM020001378">
    <property type="protein sequence ID" value="CAA7047594.1"/>
    <property type="molecule type" value="Genomic_DNA"/>
</dbReference>
<dbReference type="Proteomes" id="UP000467841">
    <property type="component" value="Unassembled WGS sequence"/>
</dbReference>
<keyword evidence="3" id="KW-1185">Reference proteome</keyword>
<feature type="compositionally biased region" description="Low complexity" evidence="1">
    <location>
        <begin position="32"/>
        <end position="47"/>
    </location>
</feature>
<feature type="region of interest" description="Disordered" evidence="1">
    <location>
        <begin position="1"/>
        <end position="47"/>
    </location>
</feature>
<accession>A0A6D2K4D4</accession>
<protein>
    <submittedName>
        <fullName evidence="2">Uncharacterized protein</fullName>
    </submittedName>
</protein>